<evidence type="ECO:0000256" key="10">
    <source>
        <dbReference type="ARBA" id="ARBA00023163"/>
    </source>
</evidence>
<evidence type="ECO:0000256" key="8">
    <source>
        <dbReference type="ARBA" id="ARBA00023125"/>
    </source>
</evidence>
<organism evidence="15 16">
    <name type="scientific">Granulosicoccus antarcticus IMCC3135</name>
    <dbReference type="NCBI Taxonomy" id="1192854"/>
    <lineage>
        <taxon>Bacteria</taxon>
        <taxon>Pseudomonadati</taxon>
        <taxon>Pseudomonadota</taxon>
        <taxon>Gammaproteobacteria</taxon>
        <taxon>Chromatiales</taxon>
        <taxon>Granulosicoccaceae</taxon>
        <taxon>Granulosicoccus</taxon>
    </lineage>
</organism>
<evidence type="ECO:0000256" key="6">
    <source>
        <dbReference type="ARBA" id="ARBA00022491"/>
    </source>
</evidence>
<feature type="domain" description="HTH dtxR-type" evidence="14">
    <location>
        <begin position="34"/>
        <end position="93"/>
    </location>
</feature>
<evidence type="ECO:0000256" key="12">
    <source>
        <dbReference type="ARBA" id="ARBA00025185"/>
    </source>
</evidence>
<dbReference type="GO" id="GO:0046914">
    <property type="term" value="F:transition metal ion binding"/>
    <property type="evidence" value="ECO:0007669"/>
    <property type="project" value="InterPro"/>
</dbReference>
<dbReference type="PANTHER" id="PTHR33238">
    <property type="entry name" value="IRON (METAL) DEPENDENT REPRESSOR, DTXR FAMILY"/>
    <property type="match status" value="1"/>
</dbReference>
<dbReference type="Pfam" id="PF02742">
    <property type="entry name" value="Fe_dep_repr_C"/>
    <property type="match status" value="1"/>
</dbReference>
<gene>
    <name evidence="15" type="primary">mntR</name>
    <name evidence="15" type="ORF">IMCC3135_12145</name>
</gene>
<keyword evidence="8" id="KW-0238">DNA-binding</keyword>
<evidence type="ECO:0000256" key="3">
    <source>
        <dbReference type="ARBA" id="ARBA00011738"/>
    </source>
</evidence>
<comment type="subcellular location">
    <subcellularLocation>
        <location evidence="1">Cytoplasm</location>
    </subcellularLocation>
</comment>
<dbReference type="Pfam" id="PF01325">
    <property type="entry name" value="Fe_dep_repress"/>
    <property type="match status" value="1"/>
</dbReference>
<evidence type="ECO:0000256" key="5">
    <source>
        <dbReference type="ARBA" id="ARBA00022490"/>
    </source>
</evidence>
<evidence type="ECO:0000256" key="7">
    <source>
        <dbReference type="ARBA" id="ARBA00023015"/>
    </source>
</evidence>
<reference evidence="15 16" key="1">
    <citation type="submission" date="2016-12" db="EMBL/GenBank/DDBJ databases">
        <authorList>
            <person name="Song W.-J."/>
            <person name="Kurnit D.M."/>
        </authorList>
    </citation>
    <scope>NUCLEOTIDE SEQUENCE [LARGE SCALE GENOMIC DNA]</scope>
    <source>
        <strain evidence="15 16">IMCC3135</strain>
    </source>
</reference>
<dbReference type="InterPro" id="IPR022689">
    <property type="entry name" value="Iron_dep_repressor"/>
</dbReference>
<dbReference type="CDD" id="cd00090">
    <property type="entry name" value="HTH_ARSR"/>
    <property type="match status" value="1"/>
</dbReference>
<dbReference type="EMBL" id="CP018632">
    <property type="protein sequence ID" value="ASJ72517.1"/>
    <property type="molecule type" value="Genomic_DNA"/>
</dbReference>
<dbReference type="AlphaFoldDB" id="A0A2Z2NXN9"/>
<evidence type="ECO:0000313" key="15">
    <source>
        <dbReference type="EMBL" id="ASJ72517.1"/>
    </source>
</evidence>
<dbReference type="GO" id="GO:0046983">
    <property type="term" value="F:protein dimerization activity"/>
    <property type="evidence" value="ECO:0007669"/>
    <property type="project" value="InterPro"/>
</dbReference>
<dbReference type="SMART" id="SM00529">
    <property type="entry name" value="HTH_DTXR"/>
    <property type="match status" value="1"/>
</dbReference>
<keyword evidence="9" id="KW-0010">Activator</keyword>
<dbReference type="InterPro" id="IPR050536">
    <property type="entry name" value="DtxR_MntR_Metal-Reg"/>
</dbReference>
<comment type="similarity">
    <text evidence="2">Belongs to the DtxR/MntR family.</text>
</comment>
<dbReference type="InterPro" id="IPR011991">
    <property type="entry name" value="ArsR-like_HTH"/>
</dbReference>
<dbReference type="NCBIfam" id="NF008273">
    <property type="entry name" value="PRK11050.1"/>
    <property type="match status" value="1"/>
</dbReference>
<comment type="function">
    <text evidence="12">In the presence of manganese, represses expression of mntH and mntS. Up-regulates expression of mntP.</text>
</comment>
<dbReference type="Gene3D" id="1.10.60.10">
    <property type="entry name" value="Iron dependent repressor, metal binding and dimerisation domain"/>
    <property type="match status" value="1"/>
</dbReference>
<dbReference type="InterPro" id="IPR001367">
    <property type="entry name" value="Fe_dep_repressor"/>
</dbReference>
<dbReference type="InterPro" id="IPR036390">
    <property type="entry name" value="WH_DNA-bd_sf"/>
</dbReference>
<keyword evidence="11" id="KW-0464">Manganese</keyword>
<protein>
    <recommendedName>
        <fullName evidence="4">Transcriptional regulator MntR</fullName>
    </recommendedName>
    <alternativeName>
        <fullName evidence="13">Manganese transport regulator</fullName>
    </alternativeName>
</protein>
<dbReference type="SUPFAM" id="SSF46785">
    <property type="entry name" value="Winged helix' DNA-binding domain"/>
    <property type="match status" value="1"/>
</dbReference>
<keyword evidence="5" id="KW-0963">Cytoplasm</keyword>
<accession>A0A2Z2NXN9</accession>
<evidence type="ECO:0000259" key="14">
    <source>
        <dbReference type="PROSITE" id="PS50944"/>
    </source>
</evidence>
<evidence type="ECO:0000256" key="11">
    <source>
        <dbReference type="ARBA" id="ARBA00023211"/>
    </source>
</evidence>
<evidence type="ECO:0000256" key="1">
    <source>
        <dbReference type="ARBA" id="ARBA00004496"/>
    </source>
</evidence>
<keyword evidence="10" id="KW-0804">Transcription</keyword>
<keyword evidence="6" id="KW-0678">Repressor</keyword>
<evidence type="ECO:0000256" key="13">
    <source>
        <dbReference type="ARBA" id="ARBA00032593"/>
    </source>
</evidence>
<evidence type="ECO:0000256" key="4">
    <source>
        <dbReference type="ARBA" id="ARBA00022386"/>
    </source>
</evidence>
<dbReference type="InterPro" id="IPR022687">
    <property type="entry name" value="HTH_DTXR"/>
</dbReference>
<keyword evidence="16" id="KW-1185">Reference proteome</keyword>
<dbReference type="GO" id="GO:0003700">
    <property type="term" value="F:DNA-binding transcription factor activity"/>
    <property type="evidence" value="ECO:0007669"/>
    <property type="project" value="InterPro"/>
</dbReference>
<dbReference type="RefSeq" id="WP_088917820.1">
    <property type="nucleotide sequence ID" value="NZ_CP018632.1"/>
</dbReference>
<dbReference type="Proteomes" id="UP000250079">
    <property type="component" value="Chromosome"/>
</dbReference>
<evidence type="ECO:0000256" key="9">
    <source>
        <dbReference type="ARBA" id="ARBA00023159"/>
    </source>
</evidence>
<evidence type="ECO:0000256" key="2">
    <source>
        <dbReference type="ARBA" id="ARBA00007871"/>
    </source>
</evidence>
<dbReference type="InterPro" id="IPR036388">
    <property type="entry name" value="WH-like_DNA-bd_sf"/>
</dbReference>
<evidence type="ECO:0000313" key="16">
    <source>
        <dbReference type="Proteomes" id="UP000250079"/>
    </source>
</evidence>
<dbReference type="GO" id="GO:0003677">
    <property type="term" value="F:DNA binding"/>
    <property type="evidence" value="ECO:0007669"/>
    <property type="project" value="UniProtKB-KW"/>
</dbReference>
<dbReference type="PROSITE" id="PS50944">
    <property type="entry name" value="HTH_DTXR"/>
    <property type="match status" value="1"/>
</dbReference>
<sequence>MSTESSNRFPERPLQEPDAQAEVFAVVRQAHQMESTEDYVELIDDLIRSQGEARLVEVAERLGISQPSASKTLARLQREGFVTSEPYRSIFLTEKGKALADSSRERHDLVYQFLLSIGVSEATAKIDSEGVEHHVSEETLEAFRRIIQERQNNEPGNSNQA</sequence>
<proteinExistence type="inferred from homology"/>
<dbReference type="GO" id="GO:0005737">
    <property type="term" value="C:cytoplasm"/>
    <property type="evidence" value="ECO:0007669"/>
    <property type="project" value="UniProtKB-SubCell"/>
</dbReference>
<dbReference type="OrthoDB" id="9791355at2"/>
<dbReference type="Gene3D" id="1.10.10.10">
    <property type="entry name" value="Winged helix-like DNA-binding domain superfamily/Winged helix DNA-binding domain"/>
    <property type="match status" value="1"/>
</dbReference>
<keyword evidence="7" id="KW-0805">Transcription regulation</keyword>
<name>A0A2Z2NXN9_9GAMM</name>
<dbReference type="KEGG" id="gai:IMCC3135_12145"/>
<dbReference type="InterPro" id="IPR036421">
    <property type="entry name" value="Fe_dep_repressor_sf"/>
</dbReference>
<comment type="subunit">
    <text evidence="3">Homodimer.</text>
</comment>
<dbReference type="PANTHER" id="PTHR33238:SF11">
    <property type="entry name" value="TRANSCRIPTIONAL REGULATOR MNTR"/>
    <property type="match status" value="1"/>
</dbReference>